<evidence type="ECO:0000313" key="2">
    <source>
        <dbReference type="Proteomes" id="UP000807716"/>
    </source>
</evidence>
<evidence type="ECO:0000313" key="1">
    <source>
        <dbReference type="EMBL" id="KAG0264344.1"/>
    </source>
</evidence>
<dbReference type="EMBL" id="JAAAJB010000141">
    <property type="protein sequence ID" value="KAG0264344.1"/>
    <property type="molecule type" value="Genomic_DNA"/>
</dbReference>
<dbReference type="OrthoDB" id="10486135at2759"/>
<reference evidence="1" key="1">
    <citation type="journal article" date="2020" name="Fungal Divers.">
        <title>Resolving the Mortierellaceae phylogeny through synthesis of multi-gene phylogenetics and phylogenomics.</title>
        <authorList>
            <person name="Vandepol N."/>
            <person name="Liber J."/>
            <person name="Desiro A."/>
            <person name="Na H."/>
            <person name="Kennedy M."/>
            <person name="Barry K."/>
            <person name="Grigoriev I.V."/>
            <person name="Miller A.N."/>
            <person name="O'Donnell K."/>
            <person name="Stajich J.E."/>
            <person name="Bonito G."/>
        </authorList>
    </citation>
    <scope>NUCLEOTIDE SEQUENCE</scope>
    <source>
        <strain evidence="1">BC1065</strain>
    </source>
</reference>
<comment type="caution">
    <text evidence="1">The sequence shown here is derived from an EMBL/GenBank/DDBJ whole genome shotgun (WGS) entry which is preliminary data.</text>
</comment>
<dbReference type="Proteomes" id="UP000807716">
    <property type="component" value="Unassembled WGS sequence"/>
</dbReference>
<accession>A0A9P6U8R0</accession>
<gene>
    <name evidence="1" type="ORF">DFQ27_001286</name>
</gene>
<keyword evidence="2" id="KW-1185">Reference proteome</keyword>
<dbReference type="AlphaFoldDB" id="A0A9P6U8R0"/>
<protein>
    <submittedName>
        <fullName evidence="1">Uncharacterized protein</fullName>
    </submittedName>
</protein>
<name>A0A9P6U8R0_9FUNG</name>
<organism evidence="1 2">
    <name type="scientific">Actinomortierella ambigua</name>
    <dbReference type="NCBI Taxonomy" id="1343610"/>
    <lineage>
        <taxon>Eukaryota</taxon>
        <taxon>Fungi</taxon>
        <taxon>Fungi incertae sedis</taxon>
        <taxon>Mucoromycota</taxon>
        <taxon>Mortierellomycotina</taxon>
        <taxon>Mortierellomycetes</taxon>
        <taxon>Mortierellales</taxon>
        <taxon>Mortierellaceae</taxon>
        <taxon>Actinomortierella</taxon>
    </lineage>
</organism>
<proteinExistence type="predicted"/>
<sequence length="178" mass="20581">MPVTMLDITQVKEDGRVSTPYPSPVSVTFSPEMPDKSHFFYSYMEGDFDDSEYQQLAAQEQEQDYNQDGYLERGYYSSLPQPQDTIPVDRTFCDYHECFSHCSSSSSFPAYACWDELPNCDFSSDEDAFMNDDPPYCPPLFDEPLRFVQVDYVRDEVGKYQAVFSLGDCGARRSRWID</sequence>